<keyword evidence="3" id="KW-1185">Reference proteome</keyword>
<name>A0A7K1XZB7_9SPHI</name>
<evidence type="ECO:0000313" key="2">
    <source>
        <dbReference type="EMBL" id="MXV16303.1"/>
    </source>
</evidence>
<evidence type="ECO:0000259" key="1">
    <source>
        <dbReference type="PROSITE" id="PS50801"/>
    </source>
</evidence>
<dbReference type="SUPFAM" id="SSF52091">
    <property type="entry name" value="SpoIIaa-like"/>
    <property type="match status" value="1"/>
</dbReference>
<dbReference type="EMBL" id="WVHS01000003">
    <property type="protein sequence ID" value="MXV16303.1"/>
    <property type="molecule type" value="Genomic_DNA"/>
</dbReference>
<dbReference type="Proteomes" id="UP000451233">
    <property type="component" value="Unassembled WGS sequence"/>
</dbReference>
<dbReference type="PANTHER" id="PTHR33495">
    <property type="entry name" value="ANTI-SIGMA FACTOR ANTAGONIST TM_1081-RELATED-RELATED"/>
    <property type="match status" value="1"/>
</dbReference>
<protein>
    <submittedName>
        <fullName evidence="2">STAS domain-containing protein</fullName>
    </submittedName>
</protein>
<dbReference type="GO" id="GO:0043856">
    <property type="term" value="F:anti-sigma factor antagonist activity"/>
    <property type="evidence" value="ECO:0007669"/>
    <property type="project" value="TreeGrafter"/>
</dbReference>
<dbReference type="AlphaFoldDB" id="A0A7K1XZB7"/>
<dbReference type="Gene3D" id="3.30.750.24">
    <property type="entry name" value="STAS domain"/>
    <property type="match status" value="1"/>
</dbReference>
<dbReference type="PROSITE" id="PS50801">
    <property type="entry name" value="STAS"/>
    <property type="match status" value="1"/>
</dbReference>
<dbReference type="Pfam" id="PF01740">
    <property type="entry name" value="STAS"/>
    <property type="match status" value="1"/>
</dbReference>
<dbReference type="InterPro" id="IPR002645">
    <property type="entry name" value="STAS_dom"/>
</dbReference>
<dbReference type="PANTHER" id="PTHR33495:SF2">
    <property type="entry name" value="ANTI-SIGMA FACTOR ANTAGONIST TM_1081-RELATED"/>
    <property type="match status" value="1"/>
</dbReference>
<reference evidence="2 3" key="1">
    <citation type="submission" date="2019-11" db="EMBL/GenBank/DDBJ databases">
        <title>Pedobacter sp. HMF7056 Genome sequencing and assembly.</title>
        <authorList>
            <person name="Kang H."/>
            <person name="Kim H."/>
            <person name="Joh K."/>
        </authorList>
    </citation>
    <scope>NUCLEOTIDE SEQUENCE [LARGE SCALE GENOMIC DNA]</scope>
    <source>
        <strain evidence="2 3">HMF7056</strain>
    </source>
</reference>
<feature type="domain" description="STAS" evidence="1">
    <location>
        <begin position="19"/>
        <end position="104"/>
    </location>
</feature>
<proteinExistence type="predicted"/>
<gene>
    <name evidence="2" type="ORF">GS398_13395</name>
</gene>
<sequence length="104" mass="11952">MIQVKELGDYVVASLKLKEANLTEAERFKKELMEVIDQGHKKIIVDFEQVMYVDSSFLGALVSSLKYAMTLGSDIAVVHLNKDIFNLFQLIRMDKVFHIYKTLP</sequence>
<dbReference type="InterPro" id="IPR036513">
    <property type="entry name" value="STAS_dom_sf"/>
</dbReference>
<dbReference type="RefSeq" id="WP_160907309.1">
    <property type="nucleotide sequence ID" value="NZ_WVHS01000003.1"/>
</dbReference>
<organism evidence="2 3">
    <name type="scientific">Hufsiella ginkgonis</name>
    <dbReference type="NCBI Taxonomy" id="2695274"/>
    <lineage>
        <taxon>Bacteria</taxon>
        <taxon>Pseudomonadati</taxon>
        <taxon>Bacteroidota</taxon>
        <taxon>Sphingobacteriia</taxon>
        <taxon>Sphingobacteriales</taxon>
        <taxon>Sphingobacteriaceae</taxon>
        <taxon>Hufsiella</taxon>
    </lineage>
</organism>
<comment type="caution">
    <text evidence="2">The sequence shown here is derived from an EMBL/GenBank/DDBJ whole genome shotgun (WGS) entry which is preliminary data.</text>
</comment>
<dbReference type="CDD" id="cd07043">
    <property type="entry name" value="STAS_anti-anti-sigma_factors"/>
    <property type="match status" value="1"/>
</dbReference>
<accession>A0A7K1XZB7</accession>
<evidence type="ECO:0000313" key="3">
    <source>
        <dbReference type="Proteomes" id="UP000451233"/>
    </source>
</evidence>